<gene>
    <name evidence="2" type="ORF">CTAYLR_008345</name>
</gene>
<organism evidence="2 3">
    <name type="scientific">Chrysophaeum taylorii</name>
    <dbReference type="NCBI Taxonomy" id="2483200"/>
    <lineage>
        <taxon>Eukaryota</taxon>
        <taxon>Sar</taxon>
        <taxon>Stramenopiles</taxon>
        <taxon>Ochrophyta</taxon>
        <taxon>Pelagophyceae</taxon>
        <taxon>Pelagomonadales</taxon>
        <taxon>Pelagomonadaceae</taxon>
        <taxon>Chrysophaeum</taxon>
    </lineage>
</organism>
<dbReference type="InterPro" id="IPR033122">
    <property type="entry name" value="LETM1-like_RBD"/>
</dbReference>
<evidence type="ECO:0000313" key="3">
    <source>
        <dbReference type="Proteomes" id="UP001230188"/>
    </source>
</evidence>
<dbReference type="EMBL" id="JAQMWT010000377">
    <property type="protein sequence ID" value="KAJ8602554.1"/>
    <property type="molecule type" value="Genomic_DNA"/>
</dbReference>
<dbReference type="Proteomes" id="UP001230188">
    <property type="component" value="Unassembled WGS sequence"/>
</dbReference>
<evidence type="ECO:0000313" key="2">
    <source>
        <dbReference type="EMBL" id="KAJ8602554.1"/>
    </source>
</evidence>
<accession>A0AAD7XNQ9</accession>
<reference evidence="2" key="1">
    <citation type="submission" date="2023-01" db="EMBL/GenBank/DDBJ databases">
        <title>Metagenome sequencing of chrysophaentin producing Chrysophaeum taylorii.</title>
        <authorList>
            <person name="Davison J."/>
            <person name="Bewley C."/>
        </authorList>
    </citation>
    <scope>NUCLEOTIDE SEQUENCE</scope>
    <source>
        <strain evidence="2">NIES-1699</strain>
    </source>
</reference>
<keyword evidence="3" id="KW-1185">Reference proteome</keyword>
<evidence type="ECO:0000259" key="1">
    <source>
        <dbReference type="Pfam" id="PF07766"/>
    </source>
</evidence>
<feature type="domain" description="Letm1 RBD" evidence="1">
    <location>
        <begin position="68"/>
        <end position="273"/>
    </location>
</feature>
<sequence>MFAGSRRSDEKVHPSRYARWACEVVYARWAASRALVRQFREGASQLLRDVRLAWRHRKLTRGERAKLRPREATASRRAFGDLARMVPLLFNPLPPPLGLVLIAVAYSFPRALLSPQFHTSEQAEAFARQDAATQLEAASELRRSLLRSHATLLTDVASLGPATPVDRARRVLQCFDTGPLSLSALKRPDLVRLATIAAPRSLKCYPNSILRTLVENAAKVVEEDDAILLASLDGSGDDDASATLSGAQVRDACVLRSLHGDDQPGHRLRAWLVRAAAIRAAWRRDLPPAFLFVAAALCNAPNLPPVPVGAGVRTI</sequence>
<dbReference type="GO" id="GO:0043022">
    <property type="term" value="F:ribosome binding"/>
    <property type="evidence" value="ECO:0007669"/>
    <property type="project" value="InterPro"/>
</dbReference>
<protein>
    <recommendedName>
        <fullName evidence="1">Letm1 RBD domain-containing protein</fullName>
    </recommendedName>
</protein>
<name>A0AAD7XNQ9_9STRA</name>
<comment type="caution">
    <text evidence="2">The sequence shown here is derived from an EMBL/GenBank/DDBJ whole genome shotgun (WGS) entry which is preliminary data.</text>
</comment>
<proteinExistence type="predicted"/>
<dbReference type="Pfam" id="PF07766">
    <property type="entry name" value="LETM1_RBD"/>
    <property type="match status" value="1"/>
</dbReference>
<dbReference type="AlphaFoldDB" id="A0AAD7XNQ9"/>